<sequence>MRISPHENSCRPACFARYARSFTLIELLVNITCKIYNQATDAALRKREGFGGEKAAVRAASLPVPNFPDISLIFGKLSRLCQCSASGKSEQKREVVFPQKSGKTTSRYCGSSFPAVRPLLRLSTVLYPAPAPCRTQGARGAADTPPAYRHVRQFTLIELLVVIAIIAILAAMLLPALNKARSKAQEINCVGNQKQISTGLQLYVNDFNDRLPGHFNSVTGGDASGGEPRSLSEGGLAYPNIGFGLLTAGGYLGGKGPFDYTKRVRDTIIDRPKILRCPASPTGGWTDNPNFSDYVYIRDSSDLGCQGVPSFNKPFSRLKGEVLSYCVTGETILRAGIDMGRFPMPPAHSGGITVVRANGSCGRAGLNVYRSGNNLQEKLELLDEM</sequence>
<gene>
    <name evidence="2" type="ORF">C8D82_12015</name>
</gene>
<organism evidence="2 3">
    <name type="scientific">Victivallis vadensis</name>
    <dbReference type="NCBI Taxonomy" id="172901"/>
    <lineage>
        <taxon>Bacteria</taxon>
        <taxon>Pseudomonadati</taxon>
        <taxon>Lentisphaerota</taxon>
        <taxon>Lentisphaeria</taxon>
        <taxon>Victivallales</taxon>
        <taxon>Victivallaceae</taxon>
        <taxon>Victivallis</taxon>
    </lineage>
</organism>
<evidence type="ECO:0000313" key="2">
    <source>
        <dbReference type="EMBL" id="PVY39539.1"/>
    </source>
</evidence>
<evidence type="ECO:0000256" key="1">
    <source>
        <dbReference type="SAM" id="Phobius"/>
    </source>
</evidence>
<comment type="caution">
    <text evidence="2">The sequence shown here is derived from an EMBL/GenBank/DDBJ whole genome shotgun (WGS) entry which is preliminary data.</text>
</comment>
<feature type="transmembrane region" description="Helical" evidence="1">
    <location>
        <begin position="156"/>
        <end position="177"/>
    </location>
</feature>
<dbReference type="AlphaFoldDB" id="A0A2U1ASY1"/>
<dbReference type="PANTHER" id="PTHR30093">
    <property type="entry name" value="GENERAL SECRETION PATHWAY PROTEIN G"/>
    <property type="match status" value="1"/>
</dbReference>
<dbReference type="RefSeq" id="WP_116884627.1">
    <property type="nucleotide sequence ID" value="NZ_CABMMC010000102.1"/>
</dbReference>
<dbReference type="OrthoDB" id="236724at2"/>
<keyword evidence="1" id="KW-0812">Transmembrane</keyword>
<dbReference type="SUPFAM" id="SSF54523">
    <property type="entry name" value="Pili subunits"/>
    <property type="match status" value="1"/>
</dbReference>
<keyword evidence="1" id="KW-1133">Transmembrane helix</keyword>
<name>A0A2U1ASY1_9BACT</name>
<keyword evidence="1" id="KW-0472">Membrane</keyword>
<dbReference type="InterPro" id="IPR012902">
    <property type="entry name" value="N_methyl_site"/>
</dbReference>
<keyword evidence="3" id="KW-1185">Reference proteome</keyword>
<accession>A0A2U1ASY1</accession>
<dbReference type="GeneID" id="78295918"/>
<dbReference type="Proteomes" id="UP000245959">
    <property type="component" value="Unassembled WGS sequence"/>
</dbReference>
<dbReference type="InterPro" id="IPR045584">
    <property type="entry name" value="Pilin-like"/>
</dbReference>
<evidence type="ECO:0000313" key="3">
    <source>
        <dbReference type="Proteomes" id="UP000245959"/>
    </source>
</evidence>
<reference evidence="2 3" key="1">
    <citation type="submission" date="2018-04" db="EMBL/GenBank/DDBJ databases">
        <title>Genomic Encyclopedia of Type Strains, Phase IV (KMG-IV): sequencing the most valuable type-strain genomes for metagenomic binning, comparative biology and taxonomic classification.</title>
        <authorList>
            <person name="Goeker M."/>
        </authorList>
    </citation>
    <scope>NUCLEOTIDE SEQUENCE [LARGE SCALE GENOMIC DNA]</scope>
    <source>
        <strain evidence="2 3">DSM 14823</strain>
    </source>
</reference>
<protein>
    <submittedName>
        <fullName evidence="2">Prepilin-type N-terminal cleavage/methylation domain-containing protein</fullName>
    </submittedName>
</protein>
<proteinExistence type="predicted"/>
<dbReference type="NCBIfam" id="TIGR02532">
    <property type="entry name" value="IV_pilin_GFxxxE"/>
    <property type="match status" value="1"/>
</dbReference>
<dbReference type="PANTHER" id="PTHR30093:SF2">
    <property type="entry name" value="TYPE II SECRETION SYSTEM PROTEIN H"/>
    <property type="match status" value="1"/>
</dbReference>
<dbReference type="EMBL" id="QEKH01000020">
    <property type="protein sequence ID" value="PVY39539.1"/>
    <property type="molecule type" value="Genomic_DNA"/>
</dbReference>
<dbReference type="Gene3D" id="3.30.700.10">
    <property type="entry name" value="Glycoprotein, Type 4 Pilin"/>
    <property type="match status" value="1"/>
</dbReference>